<dbReference type="AlphaFoldDB" id="A0A383V5R8"/>
<evidence type="ECO:0000256" key="1">
    <source>
        <dbReference type="SAM" id="MobiDB-lite"/>
    </source>
</evidence>
<dbReference type="Proteomes" id="UP000256970">
    <property type="component" value="Unassembled WGS sequence"/>
</dbReference>
<name>A0A383V5R8_TETOB</name>
<keyword evidence="3" id="KW-1185">Reference proteome</keyword>
<feature type="region of interest" description="Disordered" evidence="1">
    <location>
        <begin position="1"/>
        <end position="31"/>
    </location>
</feature>
<dbReference type="STRING" id="3088.A0A383V5R8"/>
<sequence length="1217" mass="124799">MRYAMQRRRRRTTTGAGHFTTSARSPHSHLPSDTMRPLLLLALLSCLLAAQLAAATRDTFTTGRALLKKPLKKRVATPVNLTRQQFVQATWALQDVTCAGVYATAKDKNFNNTLALAVTRDFMDVLNAAGWPAAALSVRVVRQPCKDITYNNKTYASFRAGVRFNSTTDTQVRDDMWAAVADPDTASPCTGGYNTTLYKNVAALFAKYSLKVSQNNGTRTNMFYNGTDAYWVEYAGPCLPKPKPIIKAIVVDTPIIGTSCDPADVEALANGVRATITSGLPPAESALVFVEVIDCKPTATGRRLLASNVTVTLSITTSPLLTTAAQVDAASRALYAAITGKPSSSLPAGASLDTVLQMLNTDLKDGGAADLLVKVQTAIVAANLTAVFDATLTNATQVAGTQQAITCPNMPEFTGASFSTQCLGQIPGFDCVGSCANGGTVTATCSTAGTWTIPATASCPAEQQPKKECTGVPSTTPEGGAWPTAGCAGLARCDATCSGDATGSPFAVCDTVTGAWSGVSGSCTPIRCLDSPLFGIAYANWATNCGTTVGSTCTATCVGAGQATIATCARVPGTTTANWNLTTPGNCASGFPANATCSNTNGAASGQLAFVCGFGFASKTSAAGSSIATLDAAAAKAICCDAIYPADATCATSWTASCPAGSTPNPFGLINGLVVGSTAAQSICCSGGAAEVSPSPTPPSPSPPPCVPTCSDSTVGQGVPCGTTSNGCGGTCTATCTIFGASSATCSGGVCTCNPTCSGSASNLPVGAACGLDSNGCGSFCSRNCAAGSVCNSSFVCECVPTCNATISVGLNDPCTPLSNSCGGTCPRQCAAGTFCNSASVCQCSPTCTDDLAVTPGNFCGQQPDGCGSFCTKTCASTSDCLGSKCQAKTAVTVVNSITPLDASMANNLPTNQWLMAPDATTTATAPYECAIVDLASQPTNSGTDNPYFNNNLKTQPSFTNPSVLMTKAFKMVTKSGSDKCEAMIAFPGNNGEARGLFNGMPFKDFLTTGGTIEWKWYKGVIAGGSNAPAPSLKLAVADPAAWPWTFIYSGRNAFVYFSMEPYCQKPSITSGENGCSIPLDVNTWSGNLVSNTQSAAWIGPNWSMGANQTICGGGHYSLQWWMQPATSASPRTFAGGSTATNPCDYRLKYDSANAPYPVGTPPFSVTQGFMDRAVILSIHMQLGSGPSSAAGFVGWLQIKTGAGAAVQYDYTWEFGG</sequence>
<protein>
    <submittedName>
        <fullName evidence="2">Uncharacterized protein</fullName>
    </submittedName>
</protein>
<accession>A0A383V5R8</accession>
<gene>
    <name evidence="2" type="ORF">BQ4739_LOCUS862</name>
</gene>
<evidence type="ECO:0000313" key="2">
    <source>
        <dbReference type="EMBL" id="SZX60303.1"/>
    </source>
</evidence>
<reference evidence="2 3" key="1">
    <citation type="submission" date="2016-10" db="EMBL/GenBank/DDBJ databases">
        <authorList>
            <person name="Cai Z."/>
        </authorList>
    </citation>
    <scope>NUCLEOTIDE SEQUENCE [LARGE SCALE GENOMIC DNA]</scope>
</reference>
<dbReference type="EMBL" id="FNXT01000054">
    <property type="protein sequence ID" value="SZX60303.1"/>
    <property type="molecule type" value="Genomic_DNA"/>
</dbReference>
<organism evidence="2 3">
    <name type="scientific">Tetradesmus obliquus</name>
    <name type="common">Green alga</name>
    <name type="synonym">Acutodesmus obliquus</name>
    <dbReference type="NCBI Taxonomy" id="3088"/>
    <lineage>
        <taxon>Eukaryota</taxon>
        <taxon>Viridiplantae</taxon>
        <taxon>Chlorophyta</taxon>
        <taxon>core chlorophytes</taxon>
        <taxon>Chlorophyceae</taxon>
        <taxon>CS clade</taxon>
        <taxon>Sphaeropleales</taxon>
        <taxon>Scenedesmaceae</taxon>
        <taxon>Tetradesmus</taxon>
    </lineage>
</organism>
<proteinExistence type="predicted"/>
<feature type="compositionally biased region" description="Basic residues" evidence="1">
    <location>
        <begin position="1"/>
        <end position="12"/>
    </location>
</feature>
<evidence type="ECO:0000313" key="3">
    <source>
        <dbReference type="Proteomes" id="UP000256970"/>
    </source>
</evidence>